<gene>
    <name evidence="5" type="ORF">PCON_07605</name>
</gene>
<dbReference type="PANTHER" id="PTHR43695:SF1">
    <property type="entry name" value="RHAMNOGALACTURONAN ACETYLESTERASE"/>
    <property type="match status" value="1"/>
</dbReference>
<feature type="signal peptide" evidence="3">
    <location>
        <begin position="1"/>
        <end position="21"/>
    </location>
</feature>
<evidence type="ECO:0000256" key="3">
    <source>
        <dbReference type="SAM" id="SignalP"/>
    </source>
</evidence>
<evidence type="ECO:0000313" key="6">
    <source>
        <dbReference type="Proteomes" id="UP000018144"/>
    </source>
</evidence>
<dbReference type="eggNOG" id="ENOG502S0HX">
    <property type="taxonomic scope" value="Eukaryota"/>
</dbReference>
<dbReference type="AlphaFoldDB" id="U4L6G1"/>
<dbReference type="STRING" id="1076935.U4L6G1"/>
<dbReference type="GO" id="GO:0016787">
    <property type="term" value="F:hydrolase activity"/>
    <property type="evidence" value="ECO:0007669"/>
    <property type="project" value="UniProtKB-KW"/>
</dbReference>
<dbReference type="InterPro" id="IPR013830">
    <property type="entry name" value="SGNH_hydro"/>
</dbReference>
<dbReference type="InterPro" id="IPR036514">
    <property type="entry name" value="SGNH_hydro_sf"/>
</dbReference>
<reference evidence="5 6" key="1">
    <citation type="journal article" date="2013" name="PLoS Genet.">
        <title>The genome and development-dependent transcriptomes of Pyronema confluens: a window into fungal evolution.</title>
        <authorList>
            <person name="Traeger S."/>
            <person name="Altegoer F."/>
            <person name="Freitag M."/>
            <person name="Gabaldon T."/>
            <person name="Kempken F."/>
            <person name="Kumar A."/>
            <person name="Marcet-Houben M."/>
            <person name="Poggeler S."/>
            <person name="Stajich J.E."/>
            <person name="Nowrousian M."/>
        </authorList>
    </citation>
    <scope>NUCLEOTIDE SEQUENCE [LARGE SCALE GENOMIC DNA]</scope>
    <source>
        <strain evidence="6">CBS 100304</strain>
        <tissue evidence="5">Vegetative mycelium</tissue>
    </source>
</reference>
<feature type="chain" id="PRO_5004651703" evidence="3">
    <location>
        <begin position="22"/>
        <end position="274"/>
    </location>
</feature>
<dbReference type="OMA" id="VIEMGHN"/>
<evidence type="ECO:0000313" key="5">
    <source>
        <dbReference type="EMBL" id="CCX08016.1"/>
    </source>
</evidence>
<dbReference type="Gene3D" id="3.40.50.1110">
    <property type="entry name" value="SGNH hydrolase"/>
    <property type="match status" value="1"/>
</dbReference>
<protein>
    <submittedName>
        <fullName evidence="5">Similar to Rhamnogalacturonan acetylesterase acc. no. Q00017</fullName>
    </submittedName>
</protein>
<dbReference type="PANTHER" id="PTHR43695">
    <property type="entry name" value="PUTATIVE (AFU_ORTHOLOGUE AFUA_2G17250)-RELATED"/>
    <property type="match status" value="1"/>
</dbReference>
<feature type="domain" description="SGNH hydrolase-type esterase" evidence="4">
    <location>
        <begin position="37"/>
        <end position="237"/>
    </location>
</feature>
<dbReference type="Pfam" id="PF13472">
    <property type="entry name" value="Lipase_GDSL_2"/>
    <property type="match status" value="1"/>
</dbReference>
<evidence type="ECO:0000256" key="2">
    <source>
        <dbReference type="ARBA" id="ARBA00022801"/>
    </source>
</evidence>
<evidence type="ECO:0000256" key="1">
    <source>
        <dbReference type="ARBA" id="ARBA00008668"/>
    </source>
</evidence>
<comment type="similarity">
    <text evidence="1">Belongs to the 'GDSL' lipolytic enzyme family.</text>
</comment>
<keyword evidence="3" id="KW-0732">Signal</keyword>
<organism evidence="5 6">
    <name type="scientific">Pyronema omphalodes (strain CBS 100304)</name>
    <name type="common">Pyronema confluens</name>
    <dbReference type="NCBI Taxonomy" id="1076935"/>
    <lineage>
        <taxon>Eukaryota</taxon>
        <taxon>Fungi</taxon>
        <taxon>Dikarya</taxon>
        <taxon>Ascomycota</taxon>
        <taxon>Pezizomycotina</taxon>
        <taxon>Pezizomycetes</taxon>
        <taxon>Pezizales</taxon>
        <taxon>Pyronemataceae</taxon>
        <taxon>Pyronema</taxon>
    </lineage>
</organism>
<dbReference type="SUPFAM" id="SSF52266">
    <property type="entry name" value="SGNH hydrolase"/>
    <property type="match status" value="1"/>
</dbReference>
<evidence type="ECO:0000259" key="4">
    <source>
        <dbReference type="Pfam" id="PF13472"/>
    </source>
</evidence>
<dbReference type="Proteomes" id="UP000018144">
    <property type="component" value="Unassembled WGS sequence"/>
</dbReference>
<dbReference type="InterPro" id="IPR037459">
    <property type="entry name" value="RhgT-like"/>
</dbReference>
<accession>U4L6G1</accession>
<keyword evidence="6" id="KW-1185">Reference proteome</keyword>
<dbReference type="OrthoDB" id="5041285at2759"/>
<proteinExistence type="inferred from homology"/>
<sequence>MSFSFLARVVFVLQLALAVYGNPTRTTRLPSLYLCSDSTASNYDPQTTVIQGFGYYLHDYLSIPVHNLARAGRSTRSFQNQGLWAQLLAMVVPGDFVVIEMGHNDNGTPGTGGDVGKDRAVLPGVGEETIVVQNTTGGTGSETVYTFGHYLRGMIKDVRKRGGIPVLSGMVPTMAWTNGTLQTSWPFTEWARQTAESERTGFIDHTEYSVEMFQGLGETKSLTMFPEDHTHTNAAGATVNTESFVTGIKCGRSLQTGGLSMFINHKGRTIKWKC</sequence>
<keyword evidence="2" id="KW-0378">Hydrolase</keyword>
<dbReference type="EMBL" id="HF935386">
    <property type="protein sequence ID" value="CCX08016.1"/>
    <property type="molecule type" value="Genomic_DNA"/>
</dbReference>
<name>U4L6G1_PYROM</name>